<gene>
    <name evidence="3" type="ORF">Cni_G11095</name>
</gene>
<accession>A0AAQ3Q7V5</accession>
<evidence type="ECO:0000313" key="4">
    <source>
        <dbReference type="Proteomes" id="UP001327560"/>
    </source>
</evidence>
<dbReference type="PANTHER" id="PTHR33728:SF3">
    <property type="entry name" value="MULTIDRUG RESISTANCE PROTEIN"/>
    <property type="match status" value="1"/>
</dbReference>
<organism evidence="3 4">
    <name type="scientific">Canna indica</name>
    <name type="common">Indian-shot</name>
    <dbReference type="NCBI Taxonomy" id="4628"/>
    <lineage>
        <taxon>Eukaryota</taxon>
        <taxon>Viridiplantae</taxon>
        <taxon>Streptophyta</taxon>
        <taxon>Embryophyta</taxon>
        <taxon>Tracheophyta</taxon>
        <taxon>Spermatophyta</taxon>
        <taxon>Magnoliopsida</taxon>
        <taxon>Liliopsida</taxon>
        <taxon>Zingiberales</taxon>
        <taxon>Cannaceae</taxon>
        <taxon>Canna</taxon>
    </lineage>
</organism>
<dbReference type="PANTHER" id="PTHR33728">
    <property type="entry name" value="CTTNBP 2 AMINO-TERMINAL-LIKE PROTEIN"/>
    <property type="match status" value="1"/>
</dbReference>
<feature type="region of interest" description="Disordered" evidence="1">
    <location>
        <begin position="61"/>
        <end position="91"/>
    </location>
</feature>
<sequence length="141" mass="15790">MERPYFWTNNSTPSQDDSWKNTASTLSMNSLSFCFLATAILILMFLVMAIFERILRASQHHESPPTFPQGDSGFHEEEHHIHSAKKIDSSQHVADSNTFDFSVMMPGQLCPTHLARPAPLPSLPREGIHWPTHAPHALASA</sequence>
<keyword evidence="2" id="KW-0472">Membrane</keyword>
<keyword evidence="4" id="KW-1185">Reference proteome</keyword>
<evidence type="ECO:0000313" key="3">
    <source>
        <dbReference type="EMBL" id="WOL02376.1"/>
    </source>
</evidence>
<feature type="transmembrane region" description="Helical" evidence="2">
    <location>
        <begin position="30"/>
        <end position="51"/>
    </location>
</feature>
<keyword evidence="2" id="KW-0812">Transmembrane</keyword>
<feature type="compositionally biased region" description="Basic and acidic residues" evidence="1">
    <location>
        <begin position="73"/>
        <end position="89"/>
    </location>
</feature>
<protein>
    <submittedName>
        <fullName evidence="3">Uncharacterized protein</fullName>
    </submittedName>
</protein>
<evidence type="ECO:0000256" key="2">
    <source>
        <dbReference type="SAM" id="Phobius"/>
    </source>
</evidence>
<name>A0AAQ3Q7V5_9LILI</name>
<keyword evidence="2" id="KW-1133">Transmembrane helix</keyword>
<dbReference type="Proteomes" id="UP001327560">
    <property type="component" value="Chromosome 3"/>
</dbReference>
<dbReference type="AlphaFoldDB" id="A0AAQ3Q7V5"/>
<reference evidence="3 4" key="1">
    <citation type="submission" date="2023-10" db="EMBL/GenBank/DDBJ databases">
        <title>Chromosome-scale genome assembly provides insights into flower coloration mechanisms of Canna indica.</title>
        <authorList>
            <person name="Li C."/>
        </authorList>
    </citation>
    <scope>NUCLEOTIDE SEQUENCE [LARGE SCALE GENOMIC DNA]</scope>
    <source>
        <tissue evidence="3">Flower</tissue>
    </source>
</reference>
<proteinExistence type="predicted"/>
<evidence type="ECO:0000256" key="1">
    <source>
        <dbReference type="SAM" id="MobiDB-lite"/>
    </source>
</evidence>
<dbReference type="EMBL" id="CP136892">
    <property type="protein sequence ID" value="WOL02376.1"/>
    <property type="molecule type" value="Genomic_DNA"/>
</dbReference>